<reference evidence="2 3" key="1">
    <citation type="journal article" date="2019" name="Int. J. Syst. Evol. Microbiol.">
        <title>The Global Catalogue of Microorganisms (GCM) 10K type strain sequencing project: providing services to taxonomists for standard genome sequencing and annotation.</title>
        <authorList>
            <consortium name="The Broad Institute Genomics Platform"/>
            <consortium name="The Broad Institute Genome Sequencing Center for Infectious Disease"/>
            <person name="Wu L."/>
            <person name="Ma J."/>
        </authorList>
    </citation>
    <scope>NUCLEOTIDE SEQUENCE [LARGE SCALE GENOMIC DNA]</scope>
    <source>
        <strain evidence="2 3">JCM 14942</strain>
    </source>
</reference>
<dbReference type="RefSeq" id="WP_181411149.1">
    <property type="nucleotide sequence ID" value="NZ_BAAAOR010000052.1"/>
</dbReference>
<proteinExistence type="inferred from homology"/>
<evidence type="ECO:0000313" key="2">
    <source>
        <dbReference type="EMBL" id="GAA1548836.1"/>
    </source>
</evidence>
<dbReference type="SUPFAM" id="SSF143120">
    <property type="entry name" value="YefM-like"/>
    <property type="match status" value="1"/>
</dbReference>
<evidence type="ECO:0008006" key="4">
    <source>
        <dbReference type="Google" id="ProtNLM"/>
    </source>
</evidence>
<dbReference type="EMBL" id="BAAAOR010000052">
    <property type="protein sequence ID" value="GAA1548836.1"/>
    <property type="molecule type" value="Genomic_DNA"/>
</dbReference>
<dbReference type="InterPro" id="IPR036165">
    <property type="entry name" value="YefM-like_sf"/>
</dbReference>
<comment type="caution">
    <text evidence="2">The sequence shown here is derived from an EMBL/GenBank/DDBJ whole genome shotgun (WGS) entry which is preliminary data.</text>
</comment>
<organism evidence="2 3">
    <name type="scientific">Nocardioides humi</name>
    <dbReference type="NCBI Taxonomy" id="449461"/>
    <lineage>
        <taxon>Bacteria</taxon>
        <taxon>Bacillati</taxon>
        <taxon>Actinomycetota</taxon>
        <taxon>Actinomycetes</taxon>
        <taxon>Propionibacteriales</taxon>
        <taxon>Nocardioidaceae</taxon>
        <taxon>Nocardioides</taxon>
    </lineage>
</organism>
<keyword evidence="3" id="KW-1185">Reference proteome</keyword>
<evidence type="ECO:0000256" key="1">
    <source>
        <dbReference type="ARBA" id="ARBA00009981"/>
    </source>
</evidence>
<comment type="similarity">
    <text evidence="1">Belongs to the phD/YefM antitoxin family.</text>
</comment>
<protein>
    <recommendedName>
        <fullName evidence="4">Antitoxin</fullName>
    </recommendedName>
</protein>
<sequence>MAVREFGIRELRNHTSRVLEAVRAGDVVYLTNRGSRVAEIRATHDARPIEALVAKAAALSTGDTGAFEELIDSKQADLEAQQAKDDALWG</sequence>
<dbReference type="NCBIfam" id="TIGR01552">
    <property type="entry name" value="phd_fam"/>
    <property type="match status" value="1"/>
</dbReference>
<dbReference type="Proteomes" id="UP001500842">
    <property type="component" value="Unassembled WGS sequence"/>
</dbReference>
<accession>A0ABN2BZJ5</accession>
<evidence type="ECO:0000313" key="3">
    <source>
        <dbReference type="Proteomes" id="UP001500842"/>
    </source>
</evidence>
<gene>
    <name evidence="2" type="ORF">GCM10009788_58400</name>
</gene>
<name>A0ABN2BZJ5_9ACTN</name>